<keyword evidence="8 11" id="KW-1133">Transmembrane helix</keyword>
<protein>
    <recommendedName>
        <fullName evidence="11">Beta-1,4-N-acetylgalactosaminyltransferase</fullName>
        <ecNumber evidence="11">2.4.1.-</ecNumber>
    </recommendedName>
    <alternativeName>
        <fullName evidence="11">Beta-4-GalNAcT</fullName>
    </alternativeName>
</protein>
<dbReference type="GO" id="GO:0046872">
    <property type="term" value="F:metal ion binding"/>
    <property type="evidence" value="ECO:0007669"/>
    <property type="project" value="UniProtKB-UniRule"/>
</dbReference>
<evidence type="ECO:0000313" key="15">
    <source>
        <dbReference type="Proteomes" id="UP000747542"/>
    </source>
</evidence>
<reference evidence="14" key="1">
    <citation type="journal article" date="2021" name="Sci. Adv.">
        <title>The American lobster genome reveals insights on longevity, neural, and immune adaptations.</title>
        <authorList>
            <person name="Polinski J.M."/>
            <person name="Zimin A.V."/>
            <person name="Clark K.F."/>
            <person name="Kohn A.B."/>
            <person name="Sadowski N."/>
            <person name="Timp W."/>
            <person name="Ptitsyn A."/>
            <person name="Khanna P."/>
            <person name="Romanova D.Y."/>
            <person name="Williams P."/>
            <person name="Greenwood S.J."/>
            <person name="Moroz L.L."/>
            <person name="Walt D.R."/>
            <person name="Bodnar A.G."/>
        </authorList>
    </citation>
    <scope>NUCLEOTIDE SEQUENCE</scope>
    <source>
        <strain evidence="14">GMGI-L3</strain>
    </source>
</reference>
<evidence type="ECO:0000256" key="2">
    <source>
        <dbReference type="ARBA" id="ARBA00004922"/>
    </source>
</evidence>
<evidence type="ECO:0000256" key="7">
    <source>
        <dbReference type="ARBA" id="ARBA00022968"/>
    </source>
</evidence>
<dbReference type="PANTHER" id="PTHR19300:SF57">
    <property type="entry name" value="BETA-1,4-N-ACETYLGALACTOSAMINYLTRANSFERASE"/>
    <property type="match status" value="1"/>
</dbReference>
<dbReference type="GO" id="GO:0005975">
    <property type="term" value="P:carbohydrate metabolic process"/>
    <property type="evidence" value="ECO:0007669"/>
    <property type="project" value="InterPro"/>
</dbReference>
<dbReference type="Pfam" id="PF13733">
    <property type="entry name" value="Glyco_transf_7N"/>
    <property type="match status" value="1"/>
</dbReference>
<feature type="domain" description="Galactosyltransferase N-terminal" evidence="13">
    <location>
        <begin position="92"/>
        <end position="224"/>
    </location>
</feature>
<comment type="similarity">
    <text evidence="3 11">Belongs to the glycosyltransferase 7 family.</text>
</comment>
<dbReference type="EMBL" id="JAHLQT010025502">
    <property type="protein sequence ID" value="KAG7164244.1"/>
    <property type="molecule type" value="Genomic_DNA"/>
</dbReference>
<dbReference type="GO" id="GO:0008378">
    <property type="term" value="F:galactosyltransferase activity"/>
    <property type="evidence" value="ECO:0007669"/>
    <property type="project" value="TreeGrafter"/>
</dbReference>
<dbReference type="InterPro" id="IPR003859">
    <property type="entry name" value="Galactosyl_T"/>
</dbReference>
<evidence type="ECO:0000256" key="1">
    <source>
        <dbReference type="ARBA" id="ARBA00004606"/>
    </source>
</evidence>
<dbReference type="PANTHER" id="PTHR19300">
    <property type="entry name" value="BETA-1,4-GALACTOSYLTRANSFERASE"/>
    <property type="match status" value="1"/>
</dbReference>
<evidence type="ECO:0000259" key="13">
    <source>
        <dbReference type="Pfam" id="PF13733"/>
    </source>
</evidence>
<keyword evidence="4 11" id="KW-0328">Glycosyltransferase</keyword>
<dbReference type="AlphaFoldDB" id="A0A8J5K3J6"/>
<comment type="cofactor">
    <cofactor evidence="11">
        <name>Mn(2+)</name>
        <dbReference type="ChEBI" id="CHEBI:29035"/>
    </cofactor>
</comment>
<dbReference type="GO" id="GO:0005794">
    <property type="term" value="C:Golgi apparatus"/>
    <property type="evidence" value="ECO:0007669"/>
    <property type="project" value="TreeGrafter"/>
</dbReference>
<feature type="domain" description="Galactosyltransferase C-terminal" evidence="12">
    <location>
        <begin position="229"/>
        <end position="309"/>
    </location>
</feature>
<dbReference type="OrthoDB" id="10038994at2759"/>
<comment type="function">
    <text evidence="11">Catalyzes the transfer of galactose onto proteins or lipids.</text>
</comment>
<evidence type="ECO:0000256" key="8">
    <source>
        <dbReference type="ARBA" id="ARBA00022989"/>
    </source>
</evidence>
<evidence type="ECO:0000313" key="14">
    <source>
        <dbReference type="EMBL" id="KAG7164244.1"/>
    </source>
</evidence>
<evidence type="ECO:0000256" key="5">
    <source>
        <dbReference type="ARBA" id="ARBA00022679"/>
    </source>
</evidence>
<dbReference type="InterPro" id="IPR027791">
    <property type="entry name" value="Galactosyl_T_C"/>
</dbReference>
<evidence type="ECO:0000256" key="3">
    <source>
        <dbReference type="ARBA" id="ARBA00005735"/>
    </source>
</evidence>
<feature type="transmembrane region" description="Helical" evidence="11">
    <location>
        <begin position="20"/>
        <end position="45"/>
    </location>
</feature>
<comment type="pathway">
    <text evidence="2 11">Protein modification; protein glycosylation.</text>
</comment>
<dbReference type="CDD" id="cd00899">
    <property type="entry name" value="b4GalT"/>
    <property type="match status" value="1"/>
</dbReference>
<dbReference type="Pfam" id="PF02709">
    <property type="entry name" value="Glyco_transf_7C"/>
    <property type="match status" value="1"/>
</dbReference>
<comment type="subcellular location">
    <subcellularLocation>
        <location evidence="1 11">Membrane</location>
        <topology evidence="1 11">Single-pass type II membrane protein</topology>
    </subcellularLocation>
</comment>
<keyword evidence="7 11" id="KW-0735">Signal-anchor</keyword>
<sequence length="378" mass="43216">MWGEGRRWWRCMGGGLGVGLMVVWVVRVCLILTITLLMLLVSLLLKNRITLQEADASIPVQANVYAFKEALEASVGVSGDSGKSSVKVLPGCPSTPPHLVGEVKVEESVTVKEAEARHGASVKYGGFSWPEHCEARWSVAIIVPYRDREHQVGAFLNHMHPFLQRQQLNYSIYFVEQDGTELFNRARLLNVGFLESHKEGPWDCYAFHDVDMLPENDYHLYHCSAQPRHLAVATSNNKYRSSHGILYHTYYGGACLMGEGHIRKVNGWSNIYWGWGGEDDDMWRRITFADMAVWRYPAHFAKYKMIKHKRQIVNEDRYKILKRNTGRYPYDGLKNLNYTIKTVTRHPLYTHILVDIGSSSAQDDPTNKKFSGHNNKKT</sequence>
<dbReference type="GO" id="GO:0006688">
    <property type="term" value="P:glycosphingolipid biosynthetic process"/>
    <property type="evidence" value="ECO:0007669"/>
    <property type="project" value="TreeGrafter"/>
</dbReference>
<dbReference type="GO" id="GO:0016020">
    <property type="term" value="C:membrane"/>
    <property type="evidence" value="ECO:0007669"/>
    <property type="project" value="UniProtKB-SubCell"/>
</dbReference>
<evidence type="ECO:0000256" key="10">
    <source>
        <dbReference type="ARBA" id="ARBA00023180"/>
    </source>
</evidence>
<proteinExistence type="inferred from homology"/>
<keyword evidence="11" id="KW-0479">Metal-binding</keyword>
<gene>
    <name evidence="14" type="primary">B4GALT4-L</name>
    <name evidence="14" type="ORF">Hamer_G020758</name>
</gene>
<keyword evidence="11" id="KW-0464">Manganese</keyword>
<keyword evidence="6 11" id="KW-0812">Transmembrane</keyword>
<dbReference type="UniPathway" id="UPA00378"/>
<dbReference type="Proteomes" id="UP000747542">
    <property type="component" value="Unassembled WGS sequence"/>
</dbReference>
<accession>A0A8J5K3J6</accession>
<name>A0A8J5K3J6_HOMAM</name>
<keyword evidence="5 11" id="KW-0808">Transferase</keyword>
<evidence type="ECO:0000256" key="9">
    <source>
        <dbReference type="ARBA" id="ARBA00023136"/>
    </source>
</evidence>
<evidence type="ECO:0000256" key="4">
    <source>
        <dbReference type="ARBA" id="ARBA00022676"/>
    </source>
</evidence>
<evidence type="ECO:0000256" key="6">
    <source>
        <dbReference type="ARBA" id="ARBA00022692"/>
    </source>
</evidence>
<dbReference type="InterPro" id="IPR027995">
    <property type="entry name" value="Galactosyl_T_N"/>
</dbReference>
<evidence type="ECO:0000256" key="11">
    <source>
        <dbReference type="RuleBase" id="RU368121"/>
    </source>
</evidence>
<dbReference type="GO" id="GO:0033842">
    <property type="term" value="F:N-acetyl-beta-glucosaminyl-derivative 4-beta-N-acetylgalactosaminyltransferase activity"/>
    <property type="evidence" value="ECO:0007669"/>
    <property type="project" value="TreeGrafter"/>
</dbReference>
<comment type="caution">
    <text evidence="14">The sequence shown here is derived from an EMBL/GenBank/DDBJ whole genome shotgun (WGS) entry which is preliminary data.</text>
</comment>
<keyword evidence="10 11" id="KW-0325">Glycoprotein</keyword>
<keyword evidence="9 11" id="KW-0472">Membrane</keyword>
<evidence type="ECO:0000259" key="12">
    <source>
        <dbReference type="Pfam" id="PF02709"/>
    </source>
</evidence>
<organism evidence="14 15">
    <name type="scientific">Homarus americanus</name>
    <name type="common">American lobster</name>
    <dbReference type="NCBI Taxonomy" id="6706"/>
    <lineage>
        <taxon>Eukaryota</taxon>
        <taxon>Metazoa</taxon>
        <taxon>Ecdysozoa</taxon>
        <taxon>Arthropoda</taxon>
        <taxon>Crustacea</taxon>
        <taxon>Multicrustacea</taxon>
        <taxon>Malacostraca</taxon>
        <taxon>Eumalacostraca</taxon>
        <taxon>Eucarida</taxon>
        <taxon>Decapoda</taxon>
        <taxon>Pleocyemata</taxon>
        <taxon>Astacidea</taxon>
        <taxon>Nephropoidea</taxon>
        <taxon>Nephropidae</taxon>
        <taxon>Homarus</taxon>
    </lineage>
</organism>
<dbReference type="EC" id="2.4.1.-" evidence="11"/>
<keyword evidence="15" id="KW-1185">Reference proteome</keyword>